<dbReference type="PANTHER" id="PTHR15565">
    <property type="entry name" value="AATF PROTEIN APOPTOSIS ANTAGONIZING TRANSCRIPTION FACTOR"/>
    <property type="match status" value="1"/>
</dbReference>
<dbReference type="AlphaFoldDB" id="A0A7J6MTW8"/>
<accession>A0A7J6MTW8</accession>
<dbReference type="OrthoDB" id="5783963at2759"/>
<dbReference type="Pfam" id="PF08164">
    <property type="entry name" value="TRAUB"/>
    <property type="match status" value="1"/>
</dbReference>
<dbReference type="GO" id="GO:0005730">
    <property type="term" value="C:nucleolus"/>
    <property type="evidence" value="ECO:0007669"/>
    <property type="project" value="TreeGrafter"/>
</dbReference>
<dbReference type="InterPro" id="IPR039223">
    <property type="entry name" value="AATF/Bfr2"/>
</dbReference>
<reference evidence="5 6" key="1">
    <citation type="submission" date="2020-04" db="EMBL/GenBank/DDBJ databases">
        <title>Perkinsus chesapeaki whole genome sequence.</title>
        <authorList>
            <person name="Bogema D.R."/>
        </authorList>
    </citation>
    <scope>NUCLEOTIDE SEQUENCE [LARGE SCALE GENOMIC DNA]</scope>
    <source>
        <strain evidence="5">ATCC PRA-425</strain>
    </source>
</reference>
<dbReference type="InterPro" id="IPR012617">
    <property type="entry name" value="AATF_C"/>
</dbReference>
<protein>
    <submittedName>
        <fullName evidence="5">Uncharacterized protein</fullName>
    </submittedName>
</protein>
<dbReference type="Proteomes" id="UP000591131">
    <property type="component" value="Unassembled WGS sequence"/>
</dbReference>
<dbReference type="EMBL" id="JAAPAO010000057">
    <property type="protein sequence ID" value="KAF4674797.1"/>
    <property type="molecule type" value="Genomic_DNA"/>
</dbReference>
<evidence type="ECO:0000313" key="6">
    <source>
        <dbReference type="Proteomes" id="UP000591131"/>
    </source>
</evidence>
<dbReference type="InterPro" id="IPR025160">
    <property type="entry name" value="AATF"/>
</dbReference>
<comment type="caution">
    <text evidence="5">The sequence shown here is derived from an EMBL/GenBank/DDBJ whole genome shotgun (WGS) entry which is preliminary data.</text>
</comment>
<proteinExistence type="inferred from homology"/>
<dbReference type="Pfam" id="PF13339">
    <property type="entry name" value="AATF-Che1"/>
    <property type="match status" value="1"/>
</dbReference>
<evidence type="ECO:0000313" key="5">
    <source>
        <dbReference type="EMBL" id="KAF4674797.1"/>
    </source>
</evidence>
<evidence type="ECO:0000259" key="4">
    <source>
        <dbReference type="Pfam" id="PF13339"/>
    </source>
</evidence>
<feature type="domain" description="Apoptosis-antagonizing transcription factor C-terminal" evidence="3">
    <location>
        <begin position="243"/>
        <end position="301"/>
    </location>
</feature>
<dbReference type="PANTHER" id="PTHR15565:SF0">
    <property type="entry name" value="PROTEIN AATF"/>
    <property type="match status" value="1"/>
</dbReference>
<sequence>MSDDEIASIASISDIEDDFPTDEDGDLSPMAQPIPEAMEQELSEIKLVSTAQEIQDIEAPKQAVVVLDAWDKALAARIKMQPLLTDSARMPCAAVKAELAGDGVDDAAVDEVSRRLLDLQLDAAEKIPDLRDIAESLRALDRTAISEEEEWEQLMKPMNDAVNSFCLSVAEEWQQKTSLGATKTKFQAFDRSLGRQLESADQAARCHPRKGHFGARIGARLAEEIDKDPNAADPEVYDDAGLYALILKDIVSSREGGAAAKKLERGVQLHKGVVDRRASKGRKLRYKPIEKLAHFMAPQDLDGPHVDTGIPPEACEFDDETIDQLIRGMFGGHAQVSS</sequence>
<organism evidence="5 6">
    <name type="scientific">Perkinsus chesapeaki</name>
    <name type="common">Clam parasite</name>
    <name type="synonym">Perkinsus andrewsi</name>
    <dbReference type="NCBI Taxonomy" id="330153"/>
    <lineage>
        <taxon>Eukaryota</taxon>
        <taxon>Sar</taxon>
        <taxon>Alveolata</taxon>
        <taxon>Perkinsozoa</taxon>
        <taxon>Perkinsea</taxon>
        <taxon>Perkinsida</taxon>
        <taxon>Perkinsidae</taxon>
        <taxon>Perkinsus</taxon>
    </lineage>
</organism>
<gene>
    <name evidence="5" type="ORF">FOL47_008675</name>
</gene>
<evidence type="ECO:0000256" key="1">
    <source>
        <dbReference type="ARBA" id="ARBA00008966"/>
    </source>
</evidence>
<keyword evidence="6" id="KW-1185">Reference proteome</keyword>
<feature type="domain" description="AATF leucine zipper-containing" evidence="4">
    <location>
        <begin position="68"/>
        <end position="176"/>
    </location>
</feature>
<feature type="region of interest" description="Disordered" evidence="2">
    <location>
        <begin position="1"/>
        <end position="31"/>
    </location>
</feature>
<name>A0A7J6MTW8_PERCH</name>
<comment type="similarity">
    <text evidence="1">Belongs to the AATF family.</text>
</comment>
<feature type="compositionally biased region" description="Acidic residues" evidence="2">
    <location>
        <begin position="14"/>
        <end position="26"/>
    </location>
</feature>
<evidence type="ECO:0000259" key="3">
    <source>
        <dbReference type="Pfam" id="PF08164"/>
    </source>
</evidence>
<evidence type="ECO:0000256" key="2">
    <source>
        <dbReference type="SAM" id="MobiDB-lite"/>
    </source>
</evidence>